<organism evidence="1 2">
    <name type="scientific">Paenibacillus mucilaginosus 3016</name>
    <dbReference type="NCBI Taxonomy" id="1116391"/>
    <lineage>
        <taxon>Bacteria</taxon>
        <taxon>Bacillati</taxon>
        <taxon>Bacillota</taxon>
        <taxon>Bacilli</taxon>
        <taxon>Bacillales</taxon>
        <taxon>Paenibacillaceae</taxon>
        <taxon>Paenibacillus</taxon>
    </lineage>
</organism>
<dbReference type="HOGENOM" id="CLU_2082491_0_0_9"/>
<accession>H6NFS9</accession>
<reference evidence="1 2" key="1">
    <citation type="journal article" date="2012" name="J. Bacteriol.">
        <title>Complete Genome Sequence of Paenibacillus mucilaginosus 3016, a Bacterium Functional as Microbial Fertilizer.</title>
        <authorList>
            <person name="Ma M."/>
            <person name="Wang Z."/>
            <person name="Li L."/>
            <person name="Jiang X."/>
            <person name="Guan D."/>
            <person name="Cao F."/>
            <person name="Chen H."/>
            <person name="Wang X."/>
            <person name="Shen D."/>
            <person name="Du B."/>
            <person name="Li J."/>
        </authorList>
    </citation>
    <scope>NUCLEOTIDE SEQUENCE [LARGE SCALE GENOMIC DNA]</scope>
    <source>
        <strain evidence="1 2">3016</strain>
    </source>
</reference>
<name>H6NFS9_9BACL</name>
<dbReference type="EMBL" id="CP003235">
    <property type="protein sequence ID" value="AFC30719.1"/>
    <property type="molecule type" value="Genomic_DNA"/>
</dbReference>
<sequence>MTVHLLNMASEGITGVHVAYDSRKHRVHLLNLNDEADRDIRDMIQLIQPLILQKLFKHTENPGVNIEWVLYSPNGCIFRYDEGAFVPLQPQHPDLYGAFVKKLNLLTQCSKLAIHKR</sequence>
<dbReference type="AlphaFoldDB" id="H6NFS9"/>
<proteinExistence type="predicted"/>
<keyword evidence="2" id="KW-1185">Reference proteome</keyword>
<dbReference type="Proteomes" id="UP000007523">
    <property type="component" value="Chromosome"/>
</dbReference>
<evidence type="ECO:0000313" key="1">
    <source>
        <dbReference type="EMBL" id="AFC30719.1"/>
    </source>
</evidence>
<evidence type="ECO:0000313" key="2">
    <source>
        <dbReference type="Proteomes" id="UP000007523"/>
    </source>
</evidence>
<gene>
    <name evidence="1" type="ORF">PM3016_3918</name>
</gene>
<protein>
    <submittedName>
        <fullName evidence="1">Uncharacterized protein</fullName>
    </submittedName>
</protein>
<dbReference type="KEGG" id="pmq:PM3016_3918"/>
<dbReference type="RefSeq" id="WP_014370616.1">
    <property type="nucleotide sequence ID" value="NC_016935.1"/>
</dbReference>